<dbReference type="PANTHER" id="PTHR33452:SF1">
    <property type="entry name" value="INNER MEMBRANE PROTEIN YPHA-RELATED"/>
    <property type="match status" value="1"/>
</dbReference>
<protein>
    <submittedName>
        <fullName evidence="8">DoxX family protein</fullName>
    </submittedName>
</protein>
<evidence type="ECO:0000313" key="9">
    <source>
        <dbReference type="Proteomes" id="UP000494261"/>
    </source>
</evidence>
<gene>
    <name evidence="8" type="ORF">BLA13014_04972</name>
</gene>
<dbReference type="GO" id="GO:0005886">
    <property type="term" value="C:plasma membrane"/>
    <property type="evidence" value="ECO:0007669"/>
    <property type="project" value="UniProtKB-SubCell"/>
</dbReference>
<name>A0A6P2PG41_9BURK</name>
<sequence length="178" mass="19274">MPVVAERGGRRRRPPVLVHSQSDAPGLFRLRASFSLIDTMTPNQPFLASQRDVLLLLARILLVILFVMFGWKKVVDFHGTIAFMGSEGAPAPIISAAISVVMELFVGIAILVGFQTRALALLLALYTIGTGIIGHHYWTMTGGEQIDNMIHFYKNIAISGGLLALCAAGPGRFSIDRG</sequence>
<evidence type="ECO:0000256" key="2">
    <source>
        <dbReference type="ARBA" id="ARBA00006679"/>
    </source>
</evidence>
<feature type="transmembrane region" description="Helical" evidence="7">
    <location>
        <begin position="150"/>
        <end position="168"/>
    </location>
</feature>
<dbReference type="Pfam" id="PF07681">
    <property type="entry name" value="DoxX"/>
    <property type="match status" value="1"/>
</dbReference>
<feature type="transmembrane region" description="Helical" evidence="7">
    <location>
        <begin position="53"/>
        <end position="71"/>
    </location>
</feature>
<dbReference type="EMBL" id="CABVQC010000038">
    <property type="protein sequence ID" value="VWC05807.1"/>
    <property type="molecule type" value="Genomic_DNA"/>
</dbReference>
<evidence type="ECO:0000313" key="8">
    <source>
        <dbReference type="EMBL" id="VWC05807.1"/>
    </source>
</evidence>
<feature type="transmembrane region" description="Helical" evidence="7">
    <location>
        <begin position="119"/>
        <end position="138"/>
    </location>
</feature>
<evidence type="ECO:0000256" key="5">
    <source>
        <dbReference type="ARBA" id="ARBA00022989"/>
    </source>
</evidence>
<keyword evidence="6 7" id="KW-0472">Membrane</keyword>
<evidence type="ECO:0000256" key="6">
    <source>
        <dbReference type="ARBA" id="ARBA00023136"/>
    </source>
</evidence>
<dbReference type="PANTHER" id="PTHR33452">
    <property type="entry name" value="OXIDOREDUCTASE CATD-RELATED"/>
    <property type="match status" value="1"/>
</dbReference>
<dbReference type="InterPro" id="IPR032808">
    <property type="entry name" value="DoxX"/>
</dbReference>
<accession>A0A6P2PG41</accession>
<dbReference type="InterPro" id="IPR051907">
    <property type="entry name" value="DoxX-like_oxidoreductase"/>
</dbReference>
<proteinExistence type="inferred from homology"/>
<comment type="subcellular location">
    <subcellularLocation>
        <location evidence="1">Cell membrane</location>
        <topology evidence="1">Multi-pass membrane protein</topology>
    </subcellularLocation>
</comment>
<evidence type="ECO:0000256" key="4">
    <source>
        <dbReference type="ARBA" id="ARBA00022692"/>
    </source>
</evidence>
<keyword evidence="5 7" id="KW-1133">Transmembrane helix</keyword>
<reference evidence="8 9" key="1">
    <citation type="submission" date="2019-09" db="EMBL/GenBank/DDBJ databases">
        <authorList>
            <person name="Depoorter E."/>
        </authorList>
    </citation>
    <scope>NUCLEOTIDE SEQUENCE [LARGE SCALE GENOMIC DNA]</scope>
    <source>
        <strain evidence="8">LMG 13014</strain>
    </source>
</reference>
<dbReference type="Proteomes" id="UP000494261">
    <property type="component" value="Unassembled WGS sequence"/>
</dbReference>
<feature type="transmembrane region" description="Helical" evidence="7">
    <location>
        <begin position="91"/>
        <end position="112"/>
    </location>
</feature>
<comment type="similarity">
    <text evidence="2">Belongs to the DoxX family.</text>
</comment>
<keyword evidence="3" id="KW-1003">Cell membrane</keyword>
<organism evidence="8 9">
    <name type="scientific">Burkholderia aenigmatica</name>
    <dbReference type="NCBI Taxonomy" id="2015348"/>
    <lineage>
        <taxon>Bacteria</taxon>
        <taxon>Pseudomonadati</taxon>
        <taxon>Pseudomonadota</taxon>
        <taxon>Betaproteobacteria</taxon>
        <taxon>Burkholderiales</taxon>
        <taxon>Burkholderiaceae</taxon>
        <taxon>Burkholderia</taxon>
        <taxon>Burkholderia cepacia complex</taxon>
    </lineage>
</organism>
<keyword evidence="4 7" id="KW-0812">Transmembrane</keyword>
<evidence type="ECO:0000256" key="1">
    <source>
        <dbReference type="ARBA" id="ARBA00004651"/>
    </source>
</evidence>
<evidence type="ECO:0000256" key="7">
    <source>
        <dbReference type="SAM" id="Phobius"/>
    </source>
</evidence>
<evidence type="ECO:0000256" key="3">
    <source>
        <dbReference type="ARBA" id="ARBA00022475"/>
    </source>
</evidence>
<dbReference type="AlphaFoldDB" id="A0A6P2PG41"/>